<keyword evidence="2" id="KW-0240">DNA-directed RNA polymerase</keyword>
<dbReference type="GO" id="GO:0006351">
    <property type="term" value="P:DNA-templated transcription"/>
    <property type="evidence" value="ECO:0007669"/>
    <property type="project" value="InterPro"/>
</dbReference>
<dbReference type="SUPFAM" id="SSF64484">
    <property type="entry name" value="beta and beta-prime subunits of DNA dependent RNA-polymerase"/>
    <property type="match status" value="1"/>
</dbReference>
<dbReference type="Pfam" id="PF04561">
    <property type="entry name" value="RNA_pol_Rpb2_2"/>
    <property type="match status" value="1"/>
</dbReference>
<feature type="non-terminal residue" evidence="2">
    <location>
        <position position="1"/>
    </location>
</feature>
<feature type="non-terminal residue" evidence="2">
    <location>
        <position position="208"/>
    </location>
</feature>
<comment type="caution">
    <text evidence="2">The sequence shown here is derived from an EMBL/GenBank/DDBJ whole genome shotgun (WGS) entry which is preliminary data.</text>
</comment>
<evidence type="ECO:0000313" key="3">
    <source>
        <dbReference type="Proteomes" id="UP000319375"/>
    </source>
</evidence>
<dbReference type="GO" id="GO:0000428">
    <property type="term" value="C:DNA-directed RNA polymerase complex"/>
    <property type="evidence" value="ECO:0007669"/>
    <property type="project" value="UniProtKB-KW"/>
</dbReference>
<keyword evidence="3" id="KW-1185">Reference proteome</keyword>
<organism evidence="2 3">
    <name type="scientific">Tsukamurella conjunctivitidis</name>
    <dbReference type="NCBI Taxonomy" id="2592068"/>
    <lineage>
        <taxon>Bacteria</taxon>
        <taxon>Bacillati</taxon>
        <taxon>Actinomycetota</taxon>
        <taxon>Actinomycetes</taxon>
        <taxon>Mycobacteriales</taxon>
        <taxon>Tsukamurellaceae</taxon>
        <taxon>Tsukamurella</taxon>
    </lineage>
</organism>
<dbReference type="InterPro" id="IPR007642">
    <property type="entry name" value="RNA_pol_Rpb2_2"/>
</dbReference>
<evidence type="ECO:0000313" key="2">
    <source>
        <dbReference type="EMBL" id="TWS22040.1"/>
    </source>
</evidence>
<name>A0A5C5RH02_9ACTN</name>
<keyword evidence="2" id="KW-0548">Nucleotidyltransferase</keyword>
<dbReference type="EC" id="2.7.7.6" evidence="2"/>
<protein>
    <submittedName>
        <fullName evidence="2">DNA-directed RNA polymerase subunit beta</fullName>
        <ecNumber evidence="2">2.7.7.6</ecNumber>
    </submittedName>
</protein>
<dbReference type="Gene3D" id="3.90.1110.10">
    <property type="entry name" value="RNA polymerase Rpb2, domain 2"/>
    <property type="match status" value="1"/>
</dbReference>
<gene>
    <name evidence="2" type="primary">rpoB</name>
    <name evidence="2" type="ORF">FK530_24780</name>
</gene>
<dbReference type="GO" id="GO:0003677">
    <property type="term" value="F:DNA binding"/>
    <property type="evidence" value="ECO:0007669"/>
    <property type="project" value="InterPro"/>
</dbReference>
<reference evidence="2 3" key="1">
    <citation type="submission" date="2019-06" db="EMBL/GenBank/DDBJ databases">
        <title>Tsukamurella conjunctivitidis sp. nov., Tsukamurella assacharolytica sp. nov. and Tsukamurella sputae sp. nov. isolated from patients with conjunctivitis, bacteraemia (lymphoma) and respiratory infection (sputum) in Hong Kong.</title>
        <authorList>
            <person name="Teng J.L.L."/>
            <person name="Lee H.H."/>
            <person name="Fong J.Y.H."/>
            <person name="Fok K.M.N."/>
            <person name="Lau S.K.P."/>
            <person name="Woo P.C.Y."/>
        </authorList>
    </citation>
    <scope>NUCLEOTIDE SEQUENCE [LARGE SCALE GENOMIC DNA]</scope>
    <source>
        <strain evidence="2 3">HKU72</strain>
    </source>
</reference>
<dbReference type="EMBL" id="VIGX01000147">
    <property type="protein sequence ID" value="TWS22040.1"/>
    <property type="molecule type" value="Genomic_DNA"/>
</dbReference>
<dbReference type="AlphaFoldDB" id="A0A5C5RH02"/>
<feature type="domain" description="RNA polymerase Rpb2" evidence="1">
    <location>
        <begin position="108"/>
        <end position="208"/>
    </location>
</feature>
<proteinExistence type="predicted"/>
<sequence>VPARLRGEMAAFDIILDGDVLVETGRRVTARHIKRLEEAGIEELEVPFEYLVGKVISQDIMDESTGELLALANDVITAEALEKFVAYGINEIPVLFTNDVDRGAYISDTLRADTTKSQLEAQIEIYRMMRPGEPPTKEAAENLFASLFFTSDRYDLSAVGRMKFNRRLGRDTDTGEGTLSNQDILDVLKELVAIRNGHGQVDDVDHLG</sequence>
<evidence type="ECO:0000259" key="1">
    <source>
        <dbReference type="Pfam" id="PF04561"/>
    </source>
</evidence>
<keyword evidence="2" id="KW-0808">Transferase</keyword>
<dbReference type="GO" id="GO:0003899">
    <property type="term" value="F:DNA-directed RNA polymerase activity"/>
    <property type="evidence" value="ECO:0007669"/>
    <property type="project" value="UniProtKB-EC"/>
</dbReference>
<accession>A0A5C5RH02</accession>
<keyword evidence="2" id="KW-0804">Transcription</keyword>
<dbReference type="Proteomes" id="UP000319375">
    <property type="component" value="Unassembled WGS sequence"/>
</dbReference>
<dbReference type="InterPro" id="IPR037034">
    <property type="entry name" value="RNA_pol_Rpb2_2_sf"/>
</dbReference>